<dbReference type="InterPro" id="IPR009057">
    <property type="entry name" value="Homeodomain-like_sf"/>
</dbReference>
<dbReference type="InterPro" id="IPR050109">
    <property type="entry name" value="HTH-type_TetR-like_transc_reg"/>
</dbReference>
<dbReference type="GO" id="GO:0000976">
    <property type="term" value="F:transcription cis-regulatory region binding"/>
    <property type="evidence" value="ECO:0007669"/>
    <property type="project" value="TreeGrafter"/>
</dbReference>
<dbReference type="Gene3D" id="1.10.357.10">
    <property type="entry name" value="Tetracycline Repressor, domain 2"/>
    <property type="match status" value="1"/>
</dbReference>
<keyword evidence="5" id="KW-1185">Reference proteome</keyword>
<dbReference type="Pfam" id="PF00440">
    <property type="entry name" value="TetR_N"/>
    <property type="match status" value="1"/>
</dbReference>
<evidence type="ECO:0000313" key="5">
    <source>
        <dbReference type="Proteomes" id="UP000619479"/>
    </source>
</evidence>
<feature type="DNA-binding region" description="H-T-H motif" evidence="2">
    <location>
        <begin position="32"/>
        <end position="51"/>
    </location>
</feature>
<organism evidence="4 5">
    <name type="scientific">Actinoplanes cyaneus</name>
    <dbReference type="NCBI Taxonomy" id="52696"/>
    <lineage>
        <taxon>Bacteria</taxon>
        <taxon>Bacillati</taxon>
        <taxon>Actinomycetota</taxon>
        <taxon>Actinomycetes</taxon>
        <taxon>Micromonosporales</taxon>
        <taxon>Micromonosporaceae</taxon>
        <taxon>Actinoplanes</taxon>
    </lineage>
</organism>
<evidence type="ECO:0000259" key="3">
    <source>
        <dbReference type="PROSITE" id="PS50977"/>
    </source>
</evidence>
<gene>
    <name evidence="4" type="ORF">Acy02nite_29070</name>
</gene>
<dbReference type="AlphaFoldDB" id="A0A919IH30"/>
<evidence type="ECO:0000313" key="4">
    <source>
        <dbReference type="EMBL" id="GID65026.1"/>
    </source>
</evidence>
<feature type="domain" description="HTH tetR-type" evidence="3">
    <location>
        <begin position="9"/>
        <end position="69"/>
    </location>
</feature>
<sequence length="188" mass="20457">MTRSRLTASERQEQIVQAALIAFSQGGYAGTSTDQVARLSGVSQPYVIRIFGSKQELFLATLRYAGERIEATWRAAADREPSLASLGLAYKDLLAERELLAVLLHGYAAAEDPVVGDAVRTCYGHLYQTVCDLTGASPEEARDFFAMGMLITVLGAMRVIGPDPVPSQPWMRSLLSTFPDQDPFPGTE</sequence>
<dbReference type="Proteomes" id="UP000619479">
    <property type="component" value="Unassembled WGS sequence"/>
</dbReference>
<evidence type="ECO:0000256" key="2">
    <source>
        <dbReference type="PROSITE-ProRule" id="PRU00335"/>
    </source>
</evidence>
<dbReference type="SUPFAM" id="SSF46689">
    <property type="entry name" value="Homeodomain-like"/>
    <property type="match status" value="1"/>
</dbReference>
<dbReference type="EMBL" id="BOMH01000020">
    <property type="protein sequence ID" value="GID65026.1"/>
    <property type="molecule type" value="Genomic_DNA"/>
</dbReference>
<dbReference type="PANTHER" id="PTHR30055">
    <property type="entry name" value="HTH-TYPE TRANSCRIPTIONAL REGULATOR RUTR"/>
    <property type="match status" value="1"/>
</dbReference>
<comment type="caution">
    <text evidence="4">The sequence shown here is derived from an EMBL/GenBank/DDBJ whole genome shotgun (WGS) entry which is preliminary data.</text>
</comment>
<evidence type="ECO:0000256" key="1">
    <source>
        <dbReference type="ARBA" id="ARBA00023125"/>
    </source>
</evidence>
<proteinExistence type="predicted"/>
<dbReference type="PANTHER" id="PTHR30055:SF146">
    <property type="entry name" value="HTH-TYPE TRANSCRIPTIONAL DUAL REGULATOR CECR"/>
    <property type="match status" value="1"/>
</dbReference>
<name>A0A919IH30_9ACTN</name>
<dbReference type="PROSITE" id="PS50977">
    <property type="entry name" value="HTH_TETR_2"/>
    <property type="match status" value="1"/>
</dbReference>
<dbReference type="GO" id="GO:0003700">
    <property type="term" value="F:DNA-binding transcription factor activity"/>
    <property type="evidence" value="ECO:0007669"/>
    <property type="project" value="TreeGrafter"/>
</dbReference>
<accession>A0A919IH30</accession>
<keyword evidence="1 2" id="KW-0238">DNA-binding</keyword>
<reference evidence="4" key="1">
    <citation type="submission" date="2021-01" db="EMBL/GenBank/DDBJ databases">
        <title>Whole genome shotgun sequence of Actinoplanes cyaneus NBRC 14990.</title>
        <authorList>
            <person name="Komaki H."/>
            <person name="Tamura T."/>
        </authorList>
    </citation>
    <scope>NUCLEOTIDE SEQUENCE</scope>
    <source>
        <strain evidence="4">NBRC 14990</strain>
    </source>
</reference>
<dbReference type="InterPro" id="IPR001647">
    <property type="entry name" value="HTH_TetR"/>
</dbReference>
<dbReference type="RefSeq" id="WP_203740803.1">
    <property type="nucleotide sequence ID" value="NZ_BAAAUC010000016.1"/>
</dbReference>
<protein>
    <submittedName>
        <fullName evidence="4">TetR family transcriptional regulator</fullName>
    </submittedName>
</protein>